<evidence type="ECO:0000256" key="4">
    <source>
        <dbReference type="ARBA" id="ARBA00022670"/>
    </source>
</evidence>
<feature type="compositionally biased region" description="Polar residues" evidence="12">
    <location>
        <begin position="267"/>
        <end position="295"/>
    </location>
</feature>
<reference evidence="15 16" key="1">
    <citation type="journal article" date="2018" name="Mol. Plant">
        <title>The genome of Artemisia annua provides insight into the evolution of Asteraceae family and artemisinin biosynthesis.</title>
        <authorList>
            <person name="Shen Q."/>
            <person name="Zhang L."/>
            <person name="Liao Z."/>
            <person name="Wang S."/>
            <person name="Yan T."/>
            <person name="Shi P."/>
            <person name="Liu M."/>
            <person name="Fu X."/>
            <person name="Pan Q."/>
            <person name="Wang Y."/>
            <person name="Lv Z."/>
            <person name="Lu X."/>
            <person name="Zhang F."/>
            <person name="Jiang W."/>
            <person name="Ma Y."/>
            <person name="Chen M."/>
            <person name="Hao X."/>
            <person name="Li L."/>
            <person name="Tang Y."/>
            <person name="Lv G."/>
            <person name="Zhou Y."/>
            <person name="Sun X."/>
            <person name="Brodelius P.E."/>
            <person name="Rose J.K.C."/>
            <person name="Tang K."/>
        </authorList>
    </citation>
    <scope>NUCLEOTIDE SEQUENCE [LARGE SCALE GENOMIC DNA]</scope>
    <source>
        <strain evidence="16">cv. Huhao1</strain>
        <tissue evidence="15">Leaf</tissue>
    </source>
</reference>
<proteinExistence type="inferred from homology"/>
<dbReference type="InterPro" id="IPR018200">
    <property type="entry name" value="USP_CS"/>
</dbReference>
<dbReference type="InterPro" id="IPR001394">
    <property type="entry name" value="Peptidase_C19_UCH"/>
</dbReference>
<evidence type="ECO:0000256" key="6">
    <source>
        <dbReference type="ARBA" id="ARBA00022771"/>
    </source>
</evidence>
<feature type="compositionally biased region" description="Low complexity" evidence="12">
    <location>
        <begin position="412"/>
        <end position="426"/>
    </location>
</feature>
<evidence type="ECO:0000256" key="3">
    <source>
        <dbReference type="ARBA" id="ARBA00012759"/>
    </source>
</evidence>
<feature type="region of interest" description="Disordered" evidence="12">
    <location>
        <begin position="894"/>
        <end position="924"/>
    </location>
</feature>
<name>A0A2U1PDE5_ARTAN</name>
<dbReference type="GO" id="GO:0005634">
    <property type="term" value="C:nucleus"/>
    <property type="evidence" value="ECO:0007669"/>
    <property type="project" value="TreeGrafter"/>
</dbReference>
<dbReference type="GO" id="GO:0006508">
    <property type="term" value="P:proteolysis"/>
    <property type="evidence" value="ECO:0007669"/>
    <property type="project" value="UniProtKB-KW"/>
</dbReference>
<dbReference type="PANTHER" id="PTHR24006">
    <property type="entry name" value="UBIQUITIN CARBOXYL-TERMINAL HYDROLASE"/>
    <property type="match status" value="1"/>
</dbReference>
<dbReference type="Pfam" id="PF00443">
    <property type="entry name" value="UCH"/>
    <property type="match status" value="1"/>
</dbReference>
<evidence type="ECO:0000259" key="13">
    <source>
        <dbReference type="PROSITE" id="PS50235"/>
    </source>
</evidence>
<dbReference type="PROSITE" id="PS01360">
    <property type="entry name" value="ZF_MYND_1"/>
    <property type="match status" value="1"/>
</dbReference>
<feature type="region of interest" description="Disordered" evidence="12">
    <location>
        <begin position="353"/>
        <end position="500"/>
    </location>
</feature>
<keyword evidence="4" id="KW-0645">Protease</keyword>
<comment type="catalytic activity">
    <reaction evidence="1">
        <text>Thiol-dependent hydrolysis of ester, thioester, amide, peptide and isopeptide bonds formed by the C-terminal Gly of ubiquitin (a 76-residue protein attached to proteins as an intracellular targeting signal).</text>
        <dbReference type="EC" id="3.4.19.12"/>
    </reaction>
</comment>
<evidence type="ECO:0000256" key="9">
    <source>
        <dbReference type="ARBA" id="ARBA00022807"/>
    </source>
</evidence>
<dbReference type="FunFam" id="3.90.70.10:FF:000026">
    <property type="entry name" value="Ubiquitin carboxyl-terminal hydrolase 15"/>
    <property type="match status" value="1"/>
</dbReference>
<feature type="compositionally biased region" description="Polar residues" evidence="12">
    <location>
        <begin position="362"/>
        <end position="390"/>
    </location>
</feature>
<keyword evidence="7" id="KW-0833">Ubl conjugation pathway</keyword>
<dbReference type="EC" id="3.4.19.12" evidence="3"/>
<feature type="domain" description="MYND-type" evidence="14">
    <location>
        <begin position="100"/>
        <end position="137"/>
    </location>
</feature>
<evidence type="ECO:0000313" key="16">
    <source>
        <dbReference type="Proteomes" id="UP000245207"/>
    </source>
</evidence>
<evidence type="ECO:0000256" key="10">
    <source>
        <dbReference type="ARBA" id="ARBA00022833"/>
    </source>
</evidence>
<feature type="compositionally biased region" description="Polar residues" evidence="12">
    <location>
        <begin position="505"/>
        <end position="523"/>
    </location>
</feature>
<evidence type="ECO:0000256" key="2">
    <source>
        <dbReference type="ARBA" id="ARBA00009085"/>
    </source>
</evidence>
<keyword evidence="9" id="KW-0788">Thiol protease</keyword>
<evidence type="ECO:0000256" key="7">
    <source>
        <dbReference type="ARBA" id="ARBA00022786"/>
    </source>
</evidence>
<keyword evidence="5" id="KW-0479">Metal-binding</keyword>
<feature type="region of interest" description="Disordered" evidence="12">
    <location>
        <begin position="505"/>
        <end position="524"/>
    </location>
</feature>
<evidence type="ECO:0000256" key="11">
    <source>
        <dbReference type="PROSITE-ProRule" id="PRU00134"/>
    </source>
</evidence>
<feature type="region of interest" description="Disordered" evidence="12">
    <location>
        <begin position="148"/>
        <end position="168"/>
    </location>
</feature>
<keyword evidence="6 11" id="KW-0863">Zinc-finger</keyword>
<dbReference type="GO" id="GO:0008270">
    <property type="term" value="F:zinc ion binding"/>
    <property type="evidence" value="ECO:0007669"/>
    <property type="project" value="UniProtKB-KW"/>
</dbReference>
<dbReference type="Gene3D" id="6.10.140.2220">
    <property type="match status" value="1"/>
</dbReference>
<feature type="compositionally biased region" description="Polar residues" evidence="12">
    <location>
        <begin position="469"/>
        <end position="485"/>
    </location>
</feature>
<comment type="caution">
    <text evidence="15">The sequence shown here is derived from an EMBL/GenBank/DDBJ whole genome shotgun (WGS) entry which is preliminary data.</text>
</comment>
<dbReference type="GO" id="GO:0016579">
    <property type="term" value="P:protein deubiquitination"/>
    <property type="evidence" value="ECO:0007669"/>
    <property type="project" value="InterPro"/>
</dbReference>
<keyword evidence="16" id="KW-1185">Reference proteome</keyword>
<dbReference type="FunFam" id="6.10.140.2220:FF:000006">
    <property type="entry name" value="Ubiquitin carboxyl-terminal hydrolase 15"/>
    <property type="match status" value="1"/>
</dbReference>
<dbReference type="GO" id="GO:0004843">
    <property type="term" value="F:cysteine-type deubiquitinase activity"/>
    <property type="evidence" value="ECO:0007669"/>
    <property type="project" value="UniProtKB-EC"/>
</dbReference>
<organism evidence="15 16">
    <name type="scientific">Artemisia annua</name>
    <name type="common">Sweet wormwood</name>
    <dbReference type="NCBI Taxonomy" id="35608"/>
    <lineage>
        <taxon>Eukaryota</taxon>
        <taxon>Viridiplantae</taxon>
        <taxon>Streptophyta</taxon>
        <taxon>Embryophyta</taxon>
        <taxon>Tracheophyta</taxon>
        <taxon>Spermatophyta</taxon>
        <taxon>Magnoliopsida</taxon>
        <taxon>eudicotyledons</taxon>
        <taxon>Gunneridae</taxon>
        <taxon>Pentapetalae</taxon>
        <taxon>asterids</taxon>
        <taxon>campanulids</taxon>
        <taxon>Asterales</taxon>
        <taxon>Asteraceae</taxon>
        <taxon>Asteroideae</taxon>
        <taxon>Anthemideae</taxon>
        <taxon>Artemisiinae</taxon>
        <taxon>Artemisia</taxon>
    </lineage>
</organism>
<dbReference type="GO" id="GO:0005829">
    <property type="term" value="C:cytosol"/>
    <property type="evidence" value="ECO:0007669"/>
    <property type="project" value="TreeGrafter"/>
</dbReference>
<dbReference type="EMBL" id="PKPP01001312">
    <property type="protein sequence ID" value="PWA83739.1"/>
    <property type="molecule type" value="Genomic_DNA"/>
</dbReference>
<dbReference type="Pfam" id="PF01753">
    <property type="entry name" value="zf-MYND"/>
    <property type="match status" value="1"/>
</dbReference>
<dbReference type="InterPro" id="IPR050164">
    <property type="entry name" value="Peptidase_C19"/>
</dbReference>
<evidence type="ECO:0000256" key="5">
    <source>
        <dbReference type="ARBA" id="ARBA00022723"/>
    </source>
</evidence>
<dbReference type="PROSITE" id="PS50865">
    <property type="entry name" value="ZF_MYND_2"/>
    <property type="match status" value="1"/>
</dbReference>
<feature type="domain" description="USP" evidence="13">
    <location>
        <begin position="578"/>
        <end position="883"/>
    </location>
</feature>
<feature type="region of interest" description="Disordered" evidence="12">
    <location>
        <begin position="256"/>
        <end position="321"/>
    </location>
</feature>
<comment type="similarity">
    <text evidence="2">Belongs to the peptidase C19 family.</text>
</comment>
<dbReference type="InterPro" id="IPR038765">
    <property type="entry name" value="Papain-like_cys_pep_sf"/>
</dbReference>
<dbReference type="SUPFAM" id="SSF144232">
    <property type="entry name" value="HIT/MYND zinc finger-like"/>
    <property type="match status" value="1"/>
</dbReference>
<evidence type="ECO:0000256" key="12">
    <source>
        <dbReference type="SAM" id="MobiDB-lite"/>
    </source>
</evidence>
<dbReference type="Proteomes" id="UP000245207">
    <property type="component" value="Unassembled WGS sequence"/>
</dbReference>
<evidence type="ECO:0000313" key="15">
    <source>
        <dbReference type="EMBL" id="PWA83739.1"/>
    </source>
</evidence>
<keyword evidence="10" id="KW-0862">Zinc</keyword>
<evidence type="ECO:0000256" key="1">
    <source>
        <dbReference type="ARBA" id="ARBA00000707"/>
    </source>
</evidence>
<dbReference type="SUPFAM" id="SSF54001">
    <property type="entry name" value="Cysteine proteinases"/>
    <property type="match status" value="1"/>
</dbReference>
<feature type="compositionally biased region" description="Polar residues" evidence="12">
    <location>
        <begin position="196"/>
        <end position="205"/>
    </location>
</feature>
<accession>A0A2U1PDE5</accession>
<dbReference type="AlphaFoldDB" id="A0A2U1PDE5"/>
<dbReference type="OrthoDB" id="420187at2759"/>
<dbReference type="InterPro" id="IPR002893">
    <property type="entry name" value="Znf_MYND"/>
</dbReference>
<dbReference type="Gene3D" id="3.90.70.10">
    <property type="entry name" value="Cysteine proteinases"/>
    <property type="match status" value="1"/>
</dbReference>
<keyword evidence="8 15" id="KW-0378">Hydrolase</keyword>
<evidence type="ECO:0000259" key="14">
    <source>
        <dbReference type="PROSITE" id="PS50865"/>
    </source>
</evidence>
<evidence type="ECO:0000256" key="8">
    <source>
        <dbReference type="ARBA" id="ARBA00022801"/>
    </source>
</evidence>
<dbReference type="InterPro" id="IPR028889">
    <property type="entry name" value="USP"/>
</dbReference>
<dbReference type="STRING" id="35608.A0A2U1PDE5"/>
<dbReference type="PANTHER" id="PTHR24006:SF930">
    <property type="entry name" value="UBIQUITIN-SPECIFIC PROTEASE 17-RELATED"/>
    <property type="match status" value="1"/>
</dbReference>
<dbReference type="PROSITE" id="PS50235">
    <property type="entry name" value="USP_3"/>
    <property type="match status" value="1"/>
</dbReference>
<dbReference type="PROSITE" id="PS00972">
    <property type="entry name" value="USP_1"/>
    <property type="match status" value="1"/>
</dbReference>
<gene>
    <name evidence="15" type="ORF">CTI12_AA167980</name>
</gene>
<sequence length="1061" mass="115686">MLLGSSVVVVVVVVVFFIRKKWREYVERSEEVKRLLVSASEESVRVEFEERGVYSYYSGVGGGVSDNVSVVSSPVSASVNGSGLGLGLGLGGVGKVQYQCAVCFSPTTTRCSKCKAVRYCSGKCQIIHWRQGHKDECRPYVSVNPSDDVGGSPFRQGGRKDLNDGFDSEAKQPATLLSENLHHKGDVGVESYARQHATSSTSEVNTPFPYEGHSNFSTPTKWPAGVTLESFETEKSAHQTVVGSARKSTVLGNNSRKKYNLTDEDAQSATSTSSFWTADGSSESSLSEPATNTSAFWDGTIPNKKSSVNGHSDRAPGGFGEAANVYSTKQTTKVVSNSNMVNGLSSVKIIDGSGLNGLGSKKPNNITDPSKNMSSDGVMSGKPSTLNSEMLNRRDGGVGGGLPPSKVRESKSSPSGAASHPPSTTAGYAKPKDDKAFGGLPSSGSERSNHVIINKSTTPHISKPREVVSSLSRASDTHLTTLTNRHTSHSTKPVKADDDNHRVATCSSQMTETSRGVRSGSKTSKLKVADNLKPAKLSQQESLEGGNEITHRYNFNGLFSYEMFVKLYNWKQVQLQPFGLKNCGNSCYANAVLQCLVYTPPLTAYLLEGVHSKACDKKGWCFTCEFEGLVMKAKGGNSPLSPIRLLTHIENIGSNLGHGKEEDAHEFLRYVIDALQSVCVREAGRNALNSLEEETTLIGLTFGGYLRSKVICMKCGVKSERHERIMDLTVEIEGDIRTLEEALDKFTCTEVLDGENKYKCSRCKSYEKGKKKLTLLEAPNVLTIALKRFQSGKFGKLNKSIHFPEILDMAPYVSGTSDKSPIYRLYGVVVHLDTMNAAFSGHYVCYVKNPQNRWFKFDDSLVKEVDLQHVLTRGAYMLLYARCSPRAPRSIRSSLVHNQDPRKHKAPVSSVSRSHSTEPWDACNYHPQVHNRSLEEESSSSSDNSGFFSESCSCSTENSHRDSTIEEQDYWKNVNLSSSDSDTSSNSSFPSPLYSRLSQLYTSKANGGDDQNKISKVCRKLDCSCSCCSVTNLDRLGGSVTTKPTLKPGVTFRKSARGKSE</sequence>
<feature type="region of interest" description="Disordered" evidence="12">
    <location>
        <begin position="193"/>
        <end position="212"/>
    </location>
</feature>
<protein>
    <recommendedName>
        <fullName evidence="3">ubiquitinyl hydrolase 1</fullName>
        <ecNumber evidence="3">3.4.19.12</ecNumber>
    </recommendedName>
</protein>